<feature type="compositionally biased region" description="Polar residues" evidence="1">
    <location>
        <begin position="1241"/>
        <end position="1254"/>
    </location>
</feature>
<feature type="compositionally biased region" description="Basic residues" evidence="1">
    <location>
        <begin position="1188"/>
        <end position="1202"/>
    </location>
</feature>
<feature type="compositionally biased region" description="Polar residues" evidence="1">
    <location>
        <begin position="1552"/>
        <end position="1561"/>
    </location>
</feature>
<feature type="compositionally biased region" description="Low complexity" evidence="1">
    <location>
        <begin position="603"/>
        <end position="622"/>
    </location>
</feature>
<dbReference type="STRING" id="225359.A0A2S4PVX1"/>
<feature type="region of interest" description="Disordered" evidence="1">
    <location>
        <begin position="844"/>
        <end position="870"/>
    </location>
</feature>
<feature type="region of interest" description="Disordered" evidence="1">
    <location>
        <begin position="1021"/>
        <end position="1052"/>
    </location>
</feature>
<feature type="region of interest" description="Disordered" evidence="1">
    <location>
        <begin position="485"/>
        <end position="514"/>
    </location>
</feature>
<feature type="compositionally biased region" description="Polar residues" evidence="1">
    <location>
        <begin position="1098"/>
        <end position="1115"/>
    </location>
</feature>
<feature type="compositionally biased region" description="Polar residues" evidence="1">
    <location>
        <begin position="19"/>
        <end position="29"/>
    </location>
</feature>
<reference evidence="2 3" key="1">
    <citation type="submission" date="2017-10" db="EMBL/GenBank/DDBJ databases">
        <title>Development of genomic resources for the powdery mildew, Erysiphe pulchra.</title>
        <authorList>
            <person name="Wadl P.A."/>
            <person name="Mack B.M."/>
            <person name="Moore G."/>
            <person name="Beltz S.B."/>
        </authorList>
    </citation>
    <scope>NUCLEOTIDE SEQUENCE [LARGE SCALE GENOMIC DNA]</scope>
    <source>
        <strain evidence="2">Cflorida</strain>
    </source>
</reference>
<feature type="region of interest" description="Disordered" evidence="1">
    <location>
        <begin position="1350"/>
        <end position="1390"/>
    </location>
</feature>
<protein>
    <submittedName>
        <fullName evidence="2">Uncharacterized protein</fullName>
    </submittedName>
</protein>
<accession>A0A2S4PVX1</accession>
<feature type="region of interest" description="Disordered" evidence="1">
    <location>
        <begin position="1098"/>
        <end position="1220"/>
    </location>
</feature>
<feature type="non-terminal residue" evidence="2">
    <location>
        <position position="1834"/>
    </location>
</feature>
<dbReference type="OrthoDB" id="5341904at2759"/>
<keyword evidence="3" id="KW-1185">Reference proteome</keyword>
<feature type="compositionally biased region" description="Basic and acidic residues" evidence="1">
    <location>
        <begin position="1350"/>
        <end position="1383"/>
    </location>
</feature>
<dbReference type="Proteomes" id="UP000237438">
    <property type="component" value="Unassembled WGS sequence"/>
</dbReference>
<feature type="compositionally biased region" description="Polar residues" evidence="1">
    <location>
        <begin position="760"/>
        <end position="782"/>
    </location>
</feature>
<feature type="compositionally biased region" description="Basic and acidic residues" evidence="1">
    <location>
        <begin position="1144"/>
        <end position="1159"/>
    </location>
</feature>
<dbReference type="EMBL" id="PEDP01000389">
    <property type="protein sequence ID" value="POS86181.1"/>
    <property type="molecule type" value="Genomic_DNA"/>
</dbReference>
<feature type="region of interest" description="Disordered" evidence="1">
    <location>
        <begin position="758"/>
        <end position="782"/>
    </location>
</feature>
<feature type="compositionally biased region" description="Polar residues" evidence="1">
    <location>
        <begin position="1170"/>
        <end position="1183"/>
    </location>
</feature>
<feature type="region of interest" description="Disordered" evidence="1">
    <location>
        <begin position="1"/>
        <end position="65"/>
    </location>
</feature>
<feature type="region of interest" description="Disordered" evidence="1">
    <location>
        <begin position="1241"/>
        <end position="1306"/>
    </location>
</feature>
<evidence type="ECO:0000313" key="2">
    <source>
        <dbReference type="EMBL" id="POS86181.1"/>
    </source>
</evidence>
<evidence type="ECO:0000313" key="3">
    <source>
        <dbReference type="Proteomes" id="UP000237438"/>
    </source>
</evidence>
<gene>
    <name evidence="2" type="ORF">EPUL_005021</name>
</gene>
<feature type="compositionally biased region" description="Low complexity" evidence="1">
    <location>
        <begin position="1160"/>
        <end position="1169"/>
    </location>
</feature>
<name>A0A2S4PVX1_9PEZI</name>
<feature type="region of interest" description="Disordered" evidence="1">
    <location>
        <begin position="302"/>
        <end position="342"/>
    </location>
</feature>
<feature type="compositionally biased region" description="Polar residues" evidence="1">
    <location>
        <begin position="319"/>
        <end position="328"/>
    </location>
</feature>
<evidence type="ECO:0000256" key="1">
    <source>
        <dbReference type="SAM" id="MobiDB-lite"/>
    </source>
</evidence>
<feature type="region of interest" description="Disordered" evidence="1">
    <location>
        <begin position="1543"/>
        <end position="1565"/>
    </location>
</feature>
<sequence length="1834" mass="207204">MGQQQSVPEDVRIDEHYLPNSTVESNNSKYFAPSQLASKRSIGKRNSAYSSLEEKSFNPPIPKPKPLPDLNKELPKIQCQNQNQKRQSIFRSRIKSLKAQVLTEETDNLRNITHLFSNSDLSCHSESDQKIFENDISTIPSKDYRKSHLRSQKTSNTTENEYFYQNGKYRISVDERPRESASLRYESHVMEKNIKKDSQPINSTEVYRNSFLRYNITAKLVPKSRTEARKSIPSPCKQHRANLLSGVKEDKNGQYQKTNNYQYNVKDSFQPQRTVTPNDLDYRHIGAFKLGTLRITNGVASPAPSIDQGVKYEKRPQSRDTSTLQDPIQYNKPLPMQGPKARPWTVGWNSPLRNNRDYDPATPEILSLSLNSNTEDTSFSRLNVVEERMIPLKPDMEHAQNFEDPFTHGLISPYSLVELVEQSPPPQRTKMKLAVRDSLFDEEPWTPTVLHHPSPNLHNPTPQILGEDREYLSLTKSLTKADSGYRSNISIRSKKSNSEHTPNGDSEFRTSRSNSGAFSFVPSINLKEDQLNQKTSEFSVDSEKLQLFNTLEDGNSVRKDCKSQISEDENALIQKDNETISDKLISFTTLSSSIEPVSTPSLSNSPTQTTKNTTPNSPTSKSSLQIIPSLLFCGTRKESSENLSQGYHQDYSDEEFCQIKKIRDSFSLNLASKALLLQTSNLQPLCNNEVIKDPPSLIENYQNLNKAVKHNSLSLLAPLDLPTEMTQGSLQSINTRVIHYEDVKDIVQKREFGSIENRAVENSNQADTKTYANSSPSADVTPNHRLTFTPENHVEQPLEKFSLKSIDSPLLLDFKETSSHILGDQNIQNSKSNVESSTFLELKRNNSNQFSPNRNRSLSPPIPRRSPLRVPRNTSFILSEESKPQHKITSKIKEISTFTRDKCHNSSEGLDSDEIFSTTSQYPKGSKKNKFHQVAYRLGKYSQIEPRPVIVPTMVANFQAIEQKNIQKDNSSFKSAGNISVGKIFGPENVKESESTWFLRQKKSSQSISTEIPFPKIAKDGLESEESLKSNNSTKLIEHDRPKRNRRSSSALTTEIPRVVSVLKTRKSFEVRALENRTGYSDTSRFHALREGVSRFITSIPGSTTSSNETNTKCDSANEKRQESQRQDWRLRSSNMYSGSKSTESLDRYMNRNLDRKDSSNMSHNNNSNIKQRSSNTSGQNEPDVNLARKKTLSPPRRKVRSHPPQAHITRRSYSMFNQQPNIPNITNFYTFIENTQKENLGLQDTKSTSQLPSDTEGKMPHRKRNASSSEKSERKLDSTSYTSSERLDTKITTDEENPPKISSAFKDNFLSPLSFQNPQNSKNNTLSSKFISCGKLTHEECNTICKKEEQPDKSNEEVLADKWHDDSNSRIESKKSQIDKSQNDSVLNRGRPISRAVETALLSKISDANIALKSNTLKNSLNQENSKIPLINLDKDEILIESHVPSYSDPIKEPLTETTLTNLNSSEEVHDKQRNSYSLSETNPLSTIKNSIDTLPSQKMARNITLSIPVPSQRSTFQKSCLTTDLQQNKKVDHLFLENPLPEISSKENHSNASQLSKSPISKEIKEPTTIGTLPLNRLFEISPISINTRSLLPDTNNFSTPLFNKISPEARFVETKIKESPCENSLFEENQNAPTNTISSLDSLPSQCKELKLRNSKDLWRLSLSPNEGATSRDNISEIECSQVQRLESRGLKKLDNQNLDTVESRHNHQNHLQIHLDSPVRGPNTSILKNFPTIPKSISSYHNPTAFLPTYSYPTPSSRTSMPNINNSGEVIMSPYLYTSPLSSISSEEDRDILVLSAGWRKDAAFTTHSGSTYTQSGLDFNSSIGAIGQK</sequence>
<feature type="compositionally biased region" description="Polar residues" evidence="1">
    <location>
        <begin position="1132"/>
        <end position="1143"/>
    </location>
</feature>
<feature type="region of interest" description="Disordered" evidence="1">
    <location>
        <begin position="594"/>
        <end position="622"/>
    </location>
</feature>
<proteinExistence type="predicted"/>
<organism evidence="2 3">
    <name type="scientific">Erysiphe pulchra</name>
    <dbReference type="NCBI Taxonomy" id="225359"/>
    <lineage>
        <taxon>Eukaryota</taxon>
        <taxon>Fungi</taxon>
        <taxon>Dikarya</taxon>
        <taxon>Ascomycota</taxon>
        <taxon>Pezizomycotina</taxon>
        <taxon>Leotiomycetes</taxon>
        <taxon>Erysiphales</taxon>
        <taxon>Erysiphaceae</taxon>
        <taxon>Erysiphe</taxon>
    </lineage>
</organism>
<feature type="compositionally biased region" description="Basic and acidic residues" evidence="1">
    <location>
        <begin position="1116"/>
        <end position="1131"/>
    </location>
</feature>
<comment type="caution">
    <text evidence="2">The sequence shown here is derived from an EMBL/GenBank/DDBJ whole genome shotgun (WGS) entry which is preliminary data.</text>
</comment>